<evidence type="ECO:0000256" key="4">
    <source>
        <dbReference type="NCBIfam" id="TIGR02067"/>
    </source>
</evidence>
<proteinExistence type="inferred from homology"/>
<feature type="binding site" evidence="5">
    <location>
        <position position="108"/>
    </location>
    <ligand>
        <name>Mg(2+)</name>
        <dbReference type="ChEBI" id="CHEBI:18420"/>
        <label>1</label>
        <note>catalytic</note>
    </ligand>
</feature>
<dbReference type="GO" id="GO:0000105">
    <property type="term" value="P:L-histidine biosynthetic process"/>
    <property type="evidence" value="ECO:0007669"/>
    <property type="project" value="UniProtKB-UniRule"/>
</dbReference>
<evidence type="ECO:0000256" key="2">
    <source>
        <dbReference type="ARBA" id="ARBA00009759"/>
    </source>
</evidence>
<dbReference type="GO" id="GO:0046872">
    <property type="term" value="F:metal ion binding"/>
    <property type="evidence" value="ECO:0007669"/>
    <property type="project" value="UniProtKB-KW"/>
</dbReference>
<comment type="cofactor">
    <cofactor evidence="1 5">
        <name>Mg(2+)</name>
        <dbReference type="ChEBI" id="CHEBI:18420"/>
    </cofactor>
</comment>
<sequence length="282" mass="30444">MIKAHCKRAKAVRIILSGDWDAMGLIDFTHFVNELATQSGQAILPFFRTAIATEDKSRGGAFDPVTEADRAGEATMRHLIKRSFPTHGIIGEEFGAEQAEADYVWVLDPIDGTRAFIAGLPTWGTLIGLTHKKQPVFGMMHQPFTGERFFGDGGSATYRGPGGERKLKVRRCTSLKDAVISTTSPRLFAGDELRAYDRVESVARLARYGCDCYAYCMLAAGHIDLVVESGLKPYDIAALVPIIEGAGGIVTTWDGGSAAEGGRIVAAGDRRVHAAAIELLSR</sequence>
<dbReference type="SUPFAM" id="SSF56655">
    <property type="entry name" value="Carbohydrate phosphatase"/>
    <property type="match status" value="1"/>
</dbReference>
<feature type="binding site" evidence="5">
    <location>
        <position position="110"/>
    </location>
    <ligand>
        <name>Mg(2+)</name>
        <dbReference type="ChEBI" id="CHEBI:18420"/>
        <label>1</label>
        <note>catalytic</note>
    </ligand>
</feature>
<keyword evidence="5" id="KW-0460">Magnesium</keyword>
<dbReference type="Gene3D" id="3.30.540.10">
    <property type="entry name" value="Fructose-1,6-Bisphosphatase, subunit A, domain 1"/>
    <property type="match status" value="1"/>
</dbReference>
<dbReference type="Proteomes" id="UP000532010">
    <property type="component" value="Unassembled WGS sequence"/>
</dbReference>
<dbReference type="GO" id="GO:0008934">
    <property type="term" value="F:inositol monophosphate 1-phosphatase activity"/>
    <property type="evidence" value="ECO:0007669"/>
    <property type="project" value="TreeGrafter"/>
</dbReference>
<dbReference type="EMBL" id="JACHWB010000010">
    <property type="protein sequence ID" value="MBB3021443.1"/>
    <property type="molecule type" value="Genomic_DNA"/>
</dbReference>
<evidence type="ECO:0000256" key="5">
    <source>
        <dbReference type="PIRSR" id="PIRSR600760-2"/>
    </source>
</evidence>
<dbReference type="InterPro" id="IPR011809">
    <property type="entry name" value="His_9_proposed"/>
</dbReference>
<keyword evidence="5" id="KW-0479">Metal-binding</keyword>
<dbReference type="Gene3D" id="3.40.190.80">
    <property type="match status" value="1"/>
</dbReference>
<gene>
    <name evidence="6" type="ORF">FHR70_004539</name>
</gene>
<dbReference type="CDD" id="cd01641">
    <property type="entry name" value="Bacterial_IMPase_like_1"/>
    <property type="match status" value="1"/>
</dbReference>
<dbReference type="GO" id="GO:0004401">
    <property type="term" value="F:histidinol-phosphatase activity"/>
    <property type="evidence" value="ECO:0007669"/>
    <property type="project" value="UniProtKB-UniRule"/>
</dbReference>
<dbReference type="GO" id="GO:0006020">
    <property type="term" value="P:inositol metabolic process"/>
    <property type="evidence" value="ECO:0007669"/>
    <property type="project" value="TreeGrafter"/>
</dbReference>
<accession>A0A7W4YZW8</accession>
<comment type="caution">
    <text evidence="6">The sequence shown here is derived from an EMBL/GenBank/DDBJ whole genome shotgun (WGS) entry which is preliminary data.</text>
</comment>
<protein>
    <recommendedName>
        <fullName evidence="4">Histidinol-phosphatase</fullName>
        <ecNumber evidence="4">3.1.3.15</ecNumber>
    </recommendedName>
</protein>
<dbReference type="InterPro" id="IPR000760">
    <property type="entry name" value="Inositol_monophosphatase-like"/>
</dbReference>
<feature type="binding site" evidence="5">
    <location>
        <position position="92"/>
    </location>
    <ligand>
        <name>Mg(2+)</name>
        <dbReference type="ChEBI" id="CHEBI:18420"/>
        <label>1</label>
        <note>catalytic</note>
    </ligand>
</feature>
<organism evidence="6 7">
    <name type="scientific">Microvirga lupini</name>
    <dbReference type="NCBI Taxonomy" id="420324"/>
    <lineage>
        <taxon>Bacteria</taxon>
        <taxon>Pseudomonadati</taxon>
        <taxon>Pseudomonadota</taxon>
        <taxon>Alphaproteobacteria</taxon>
        <taxon>Hyphomicrobiales</taxon>
        <taxon>Methylobacteriaceae</taxon>
        <taxon>Microvirga</taxon>
    </lineage>
</organism>
<feature type="binding site" evidence="5">
    <location>
        <position position="235"/>
    </location>
    <ligand>
        <name>Mg(2+)</name>
        <dbReference type="ChEBI" id="CHEBI:18420"/>
        <label>1</label>
        <note>catalytic</note>
    </ligand>
</feature>
<dbReference type="GO" id="GO:0007165">
    <property type="term" value="P:signal transduction"/>
    <property type="evidence" value="ECO:0007669"/>
    <property type="project" value="TreeGrafter"/>
</dbReference>
<dbReference type="FunFam" id="3.30.540.10:FF:000030">
    <property type="entry name" value="Inositol monophosphatase"/>
    <property type="match status" value="1"/>
</dbReference>
<dbReference type="AlphaFoldDB" id="A0A7W4YZW8"/>
<evidence type="ECO:0000313" key="6">
    <source>
        <dbReference type="EMBL" id="MBB3021443.1"/>
    </source>
</evidence>
<dbReference type="Pfam" id="PF00459">
    <property type="entry name" value="Inositol_P"/>
    <property type="match status" value="1"/>
</dbReference>
<dbReference type="PANTHER" id="PTHR20854:SF4">
    <property type="entry name" value="INOSITOL-1-MONOPHOSPHATASE-RELATED"/>
    <property type="match status" value="1"/>
</dbReference>
<keyword evidence="3 6" id="KW-0378">Hydrolase</keyword>
<dbReference type="PRINTS" id="PR00377">
    <property type="entry name" value="IMPHPHTASES"/>
</dbReference>
<comment type="similarity">
    <text evidence="2">Belongs to the inositol monophosphatase superfamily.</text>
</comment>
<dbReference type="EC" id="3.1.3.15" evidence="4"/>
<dbReference type="NCBIfam" id="TIGR02067">
    <property type="entry name" value="his_9_HisN"/>
    <property type="match status" value="1"/>
</dbReference>
<evidence type="ECO:0000313" key="7">
    <source>
        <dbReference type="Proteomes" id="UP000532010"/>
    </source>
</evidence>
<keyword evidence="7" id="KW-1185">Reference proteome</keyword>
<reference evidence="6 7" key="1">
    <citation type="submission" date="2020-08" db="EMBL/GenBank/DDBJ databases">
        <title>The Agave Microbiome: Exploring the role of microbial communities in plant adaptations to desert environments.</title>
        <authorList>
            <person name="Partida-Martinez L.P."/>
        </authorList>
    </citation>
    <scope>NUCLEOTIDE SEQUENCE [LARGE SCALE GENOMIC DNA]</scope>
    <source>
        <strain evidence="6 7">AT3.9</strain>
    </source>
</reference>
<evidence type="ECO:0000256" key="3">
    <source>
        <dbReference type="ARBA" id="ARBA00022801"/>
    </source>
</evidence>
<dbReference type="PANTHER" id="PTHR20854">
    <property type="entry name" value="INOSITOL MONOPHOSPHATASE"/>
    <property type="match status" value="1"/>
</dbReference>
<feature type="binding site" evidence="5">
    <location>
        <position position="111"/>
    </location>
    <ligand>
        <name>Mg(2+)</name>
        <dbReference type="ChEBI" id="CHEBI:18420"/>
        <label>1</label>
        <note>catalytic</note>
    </ligand>
</feature>
<name>A0A7W4YZW8_9HYPH</name>
<evidence type="ECO:0000256" key="1">
    <source>
        <dbReference type="ARBA" id="ARBA00001946"/>
    </source>
</evidence>